<comment type="caution">
    <text evidence="2">The sequence shown here is derived from an EMBL/GenBank/DDBJ whole genome shotgun (WGS) entry which is preliminary data.</text>
</comment>
<keyword evidence="3" id="KW-1185">Reference proteome</keyword>
<dbReference type="EMBL" id="JARKNE010000012">
    <property type="protein sequence ID" value="KAK5777867.1"/>
    <property type="molecule type" value="Genomic_DNA"/>
</dbReference>
<accession>A0ABR0MV50</accession>
<reference evidence="2 3" key="1">
    <citation type="submission" date="2023-03" db="EMBL/GenBank/DDBJ databases">
        <title>WGS of Gossypium arboreum.</title>
        <authorList>
            <person name="Yu D."/>
        </authorList>
    </citation>
    <scope>NUCLEOTIDE SEQUENCE [LARGE SCALE GENOMIC DNA]</scope>
    <source>
        <tissue evidence="2">Leaf</tissue>
    </source>
</reference>
<protein>
    <submittedName>
        <fullName evidence="2">Uncharacterized protein</fullName>
    </submittedName>
</protein>
<feature type="region of interest" description="Disordered" evidence="1">
    <location>
        <begin position="1"/>
        <end position="41"/>
    </location>
</feature>
<name>A0ABR0MV50_GOSAR</name>
<gene>
    <name evidence="2" type="ORF">PVK06_045834</name>
</gene>
<dbReference type="Proteomes" id="UP001358586">
    <property type="component" value="Chromosome 12"/>
</dbReference>
<evidence type="ECO:0000256" key="1">
    <source>
        <dbReference type="SAM" id="MobiDB-lite"/>
    </source>
</evidence>
<proteinExistence type="predicted"/>
<feature type="compositionally biased region" description="Basic and acidic residues" evidence="1">
    <location>
        <begin position="19"/>
        <end position="29"/>
    </location>
</feature>
<evidence type="ECO:0000313" key="3">
    <source>
        <dbReference type="Proteomes" id="UP001358586"/>
    </source>
</evidence>
<organism evidence="2 3">
    <name type="scientific">Gossypium arboreum</name>
    <name type="common">Tree cotton</name>
    <name type="synonym">Gossypium nanking</name>
    <dbReference type="NCBI Taxonomy" id="29729"/>
    <lineage>
        <taxon>Eukaryota</taxon>
        <taxon>Viridiplantae</taxon>
        <taxon>Streptophyta</taxon>
        <taxon>Embryophyta</taxon>
        <taxon>Tracheophyta</taxon>
        <taxon>Spermatophyta</taxon>
        <taxon>Magnoliopsida</taxon>
        <taxon>eudicotyledons</taxon>
        <taxon>Gunneridae</taxon>
        <taxon>Pentapetalae</taxon>
        <taxon>rosids</taxon>
        <taxon>malvids</taxon>
        <taxon>Malvales</taxon>
        <taxon>Malvaceae</taxon>
        <taxon>Malvoideae</taxon>
        <taxon>Gossypium</taxon>
    </lineage>
</organism>
<sequence length="67" mass="7263">MAEGNGGGRKVVINVVGEGPKRSSPKEAEALNPKQNSQGEPTKLRLNLVLLLQVSHQKPQLHNHEGF</sequence>
<evidence type="ECO:0000313" key="2">
    <source>
        <dbReference type="EMBL" id="KAK5777867.1"/>
    </source>
</evidence>